<dbReference type="PANTHER" id="PTHR48465:SF1">
    <property type="entry name" value="PROTEIN SSUH2 HOMOLOG"/>
    <property type="match status" value="1"/>
</dbReference>
<name>A0A8X6Y024_9ARAC</name>
<proteinExistence type="predicted"/>
<keyword evidence="2" id="KW-1185">Reference proteome</keyword>
<dbReference type="Proteomes" id="UP000886998">
    <property type="component" value="Unassembled WGS sequence"/>
</dbReference>
<reference evidence="1" key="1">
    <citation type="submission" date="2020-08" db="EMBL/GenBank/DDBJ databases">
        <title>Multicomponent nature underlies the extraordinary mechanical properties of spider dragline silk.</title>
        <authorList>
            <person name="Kono N."/>
            <person name="Nakamura H."/>
            <person name="Mori M."/>
            <person name="Yoshida Y."/>
            <person name="Ohtoshi R."/>
            <person name="Malay A.D."/>
            <person name="Moran D.A.P."/>
            <person name="Tomita M."/>
            <person name="Numata K."/>
            <person name="Arakawa K."/>
        </authorList>
    </citation>
    <scope>NUCLEOTIDE SEQUENCE</scope>
</reference>
<comment type="caution">
    <text evidence="1">The sequence shown here is derived from an EMBL/GenBank/DDBJ whole genome shotgun (WGS) entry which is preliminary data.</text>
</comment>
<evidence type="ECO:0000313" key="1">
    <source>
        <dbReference type="EMBL" id="GFY63536.1"/>
    </source>
</evidence>
<dbReference type="PANTHER" id="PTHR48465">
    <property type="entry name" value="PROTEIN SSUH2 HOMOLOG"/>
    <property type="match status" value="1"/>
</dbReference>
<dbReference type="EMBL" id="BMAV01014830">
    <property type="protein sequence ID" value="GFY63536.1"/>
    <property type="molecule type" value="Genomic_DNA"/>
</dbReference>
<accession>A0A8X6Y024</accession>
<gene>
    <name evidence="1" type="primary">SSUH2_0</name>
    <name evidence="1" type="ORF">TNIN_361651</name>
</gene>
<dbReference type="InterPro" id="IPR052789">
    <property type="entry name" value="SSUH2_homolog"/>
</dbReference>
<evidence type="ECO:0000313" key="2">
    <source>
        <dbReference type="Proteomes" id="UP000886998"/>
    </source>
</evidence>
<protein>
    <submittedName>
        <fullName evidence="1">Protein SSUH2</fullName>
    </submittedName>
</protein>
<organism evidence="1 2">
    <name type="scientific">Trichonephila inaurata madagascariensis</name>
    <dbReference type="NCBI Taxonomy" id="2747483"/>
    <lineage>
        <taxon>Eukaryota</taxon>
        <taxon>Metazoa</taxon>
        <taxon>Ecdysozoa</taxon>
        <taxon>Arthropoda</taxon>
        <taxon>Chelicerata</taxon>
        <taxon>Arachnida</taxon>
        <taxon>Araneae</taxon>
        <taxon>Araneomorphae</taxon>
        <taxon>Entelegynae</taxon>
        <taxon>Araneoidea</taxon>
        <taxon>Nephilidae</taxon>
        <taxon>Trichonephila</taxon>
        <taxon>Trichonephila inaurata</taxon>
    </lineage>
</organism>
<dbReference type="AlphaFoldDB" id="A0A8X6Y024"/>
<dbReference type="OrthoDB" id="3355217at2759"/>
<sequence length="453" mass="51309">MGNAERRISAKRKRQFRGNGLIKIAAQHLPTQVLQRIKCLLFLMKKWQNMKVNYLLVTDYGRRSPYDDSFVAQEGLLLSEDSRYGHAGRDYIEDDIELLLPPLEDMPQIKGYEEVTFEPWSVPPPVVLTPAADTSEEDGDLKPFTKLRHLSEDEIRSILIRYADSKCAFDKNAARDMDITSIDYRPGYKYTLESFTEMRQVCWSFEPYTGGPLDEVNASQPPPEPWDIECSLPKPFQVHSMILDIPHTDVLMSCHVCGGIGSKRCTACSAAGWERCSLCLGDGHKLSLQGHRERCFRCLGTGRKKCWKCGGETIALCLGCGGTGQIRCFIAITLSWSNHVDTDILEPSEALAVSEKLEYVNGHLVFQDEKPMIPSVTFPVKDLQMIATALLEKHRTISFSEKLLLQRHGVWAIPVHKVTYEWKQKQNVFFIFGTKNEVYAPDFPESICCCVVS</sequence>